<name>A0A9X0ARG2_9HELO</name>
<evidence type="ECO:0000313" key="1">
    <source>
        <dbReference type="EMBL" id="KAJ8067571.1"/>
    </source>
</evidence>
<sequence length="138" mass="14279">MIPLPTIHNPGSNTNTFTLLALLLNPQIILLSNLTTTIRNALPETIRTLCVCREKQDALRIDIDARARGDVAGSDVDAALSGGLVALVVVLLGGDGGAGRAGGCGGLGGWDRGGEDGGEEGEREDCLGWLLVEVMGMK</sequence>
<gene>
    <name evidence="1" type="ORF">OCU04_004911</name>
</gene>
<comment type="caution">
    <text evidence="1">The sequence shown here is derived from an EMBL/GenBank/DDBJ whole genome shotgun (WGS) entry which is preliminary data.</text>
</comment>
<evidence type="ECO:0000313" key="2">
    <source>
        <dbReference type="Proteomes" id="UP001152300"/>
    </source>
</evidence>
<accession>A0A9X0ARG2</accession>
<dbReference type="Proteomes" id="UP001152300">
    <property type="component" value="Unassembled WGS sequence"/>
</dbReference>
<keyword evidence="2" id="KW-1185">Reference proteome</keyword>
<proteinExistence type="predicted"/>
<reference evidence="1" key="1">
    <citation type="submission" date="2022-11" db="EMBL/GenBank/DDBJ databases">
        <title>Genome Resource of Sclerotinia nivalis Strain SnTB1, a Plant Pathogen Isolated from American Ginseng.</title>
        <authorList>
            <person name="Fan S."/>
        </authorList>
    </citation>
    <scope>NUCLEOTIDE SEQUENCE</scope>
    <source>
        <strain evidence="1">SnTB1</strain>
    </source>
</reference>
<organism evidence="1 2">
    <name type="scientific">Sclerotinia nivalis</name>
    <dbReference type="NCBI Taxonomy" id="352851"/>
    <lineage>
        <taxon>Eukaryota</taxon>
        <taxon>Fungi</taxon>
        <taxon>Dikarya</taxon>
        <taxon>Ascomycota</taxon>
        <taxon>Pezizomycotina</taxon>
        <taxon>Leotiomycetes</taxon>
        <taxon>Helotiales</taxon>
        <taxon>Sclerotiniaceae</taxon>
        <taxon>Sclerotinia</taxon>
    </lineage>
</organism>
<protein>
    <submittedName>
        <fullName evidence="1">Uncharacterized protein</fullName>
    </submittedName>
</protein>
<dbReference type="AlphaFoldDB" id="A0A9X0ARG2"/>
<dbReference type="EMBL" id="JAPEIS010000004">
    <property type="protein sequence ID" value="KAJ8067571.1"/>
    <property type="molecule type" value="Genomic_DNA"/>
</dbReference>